<dbReference type="RefSeq" id="WP_106929065.1">
    <property type="nucleotide sequence ID" value="NZ_PYFT01000001.1"/>
</dbReference>
<gene>
    <name evidence="1" type="ORF">AHMF7605_10570</name>
</gene>
<proteinExistence type="predicted"/>
<comment type="caution">
    <text evidence="1">The sequence shown here is derived from an EMBL/GenBank/DDBJ whole genome shotgun (WGS) entry which is preliminary data.</text>
</comment>
<dbReference type="OrthoDB" id="799931at2"/>
<protein>
    <submittedName>
        <fullName evidence="1">Uncharacterized protein</fullName>
    </submittedName>
</protein>
<dbReference type="EMBL" id="PYFT01000001">
    <property type="protein sequence ID" value="PSR53930.1"/>
    <property type="molecule type" value="Genomic_DNA"/>
</dbReference>
<reference evidence="1 2" key="1">
    <citation type="submission" date="2018-03" db="EMBL/GenBank/DDBJ databases">
        <title>Adhaeribacter sp. HMF7605 Genome sequencing and assembly.</title>
        <authorList>
            <person name="Kang H."/>
            <person name="Kang J."/>
            <person name="Cha I."/>
            <person name="Kim H."/>
            <person name="Joh K."/>
        </authorList>
    </citation>
    <scope>NUCLEOTIDE SEQUENCE [LARGE SCALE GENOMIC DNA]</scope>
    <source>
        <strain evidence="1 2">HMF7605</strain>
    </source>
</reference>
<keyword evidence="2" id="KW-1185">Reference proteome</keyword>
<evidence type="ECO:0000313" key="2">
    <source>
        <dbReference type="Proteomes" id="UP000240357"/>
    </source>
</evidence>
<organism evidence="1 2">
    <name type="scientific">Adhaeribacter arboris</name>
    <dbReference type="NCBI Taxonomy" id="2072846"/>
    <lineage>
        <taxon>Bacteria</taxon>
        <taxon>Pseudomonadati</taxon>
        <taxon>Bacteroidota</taxon>
        <taxon>Cytophagia</taxon>
        <taxon>Cytophagales</taxon>
        <taxon>Hymenobacteraceae</taxon>
        <taxon>Adhaeribacter</taxon>
    </lineage>
</organism>
<dbReference type="AlphaFoldDB" id="A0A2T2YEI7"/>
<dbReference type="Proteomes" id="UP000240357">
    <property type="component" value="Unassembled WGS sequence"/>
</dbReference>
<sequence>MNNQKETAEQWLIYAIENWKGELTRLRARDTDALFSSFKGNVIDQADSRLKIEIAYAWYGQMIDMGVGRGTRSGEQKAQATERRLIGKFTGNRRQAKKWYSGRNRNGIGYQVTRLGMLMEEIMVTAGIEKIKGSIDQKLVITF</sequence>
<accession>A0A2T2YEI7</accession>
<evidence type="ECO:0000313" key="1">
    <source>
        <dbReference type="EMBL" id="PSR53930.1"/>
    </source>
</evidence>
<name>A0A2T2YEI7_9BACT</name>